<dbReference type="AlphaFoldDB" id="A0AAE3J2D0"/>
<proteinExistence type="predicted"/>
<gene>
    <name evidence="2" type="ORF">OH136_12610</name>
</gene>
<accession>A0AAE3J2D0</accession>
<reference evidence="2" key="1">
    <citation type="submission" date="2022-10" db="EMBL/GenBank/DDBJ databases">
        <authorList>
            <person name="Yue Y."/>
        </authorList>
    </citation>
    <scope>NUCLEOTIDE SEQUENCE</scope>
    <source>
        <strain evidence="2">Z654</strain>
    </source>
</reference>
<evidence type="ECO:0000313" key="3">
    <source>
        <dbReference type="Proteomes" id="UP001208041"/>
    </source>
</evidence>
<protein>
    <submittedName>
        <fullName evidence="2">Uncharacterized protein</fullName>
    </submittedName>
</protein>
<comment type="caution">
    <text evidence="2">The sequence shown here is derived from an EMBL/GenBank/DDBJ whole genome shotgun (WGS) entry which is preliminary data.</text>
</comment>
<evidence type="ECO:0000256" key="1">
    <source>
        <dbReference type="SAM" id="MobiDB-lite"/>
    </source>
</evidence>
<keyword evidence="3" id="KW-1185">Reference proteome</keyword>
<dbReference type="RefSeq" id="WP_263954273.1">
    <property type="nucleotide sequence ID" value="NZ_JAOYFC010000002.1"/>
</dbReference>
<dbReference type="EMBL" id="JAOYFC010000002">
    <property type="protein sequence ID" value="MCV6825398.1"/>
    <property type="molecule type" value="Genomic_DNA"/>
</dbReference>
<evidence type="ECO:0000313" key="2">
    <source>
        <dbReference type="EMBL" id="MCV6825398.1"/>
    </source>
</evidence>
<feature type="region of interest" description="Disordered" evidence="1">
    <location>
        <begin position="1"/>
        <end position="20"/>
    </location>
</feature>
<organism evidence="2 3">
    <name type="scientific">Halocynthiibacter halioticoli</name>
    <dbReference type="NCBI Taxonomy" id="2986804"/>
    <lineage>
        <taxon>Bacteria</taxon>
        <taxon>Pseudomonadati</taxon>
        <taxon>Pseudomonadota</taxon>
        <taxon>Alphaproteobacteria</taxon>
        <taxon>Rhodobacterales</taxon>
        <taxon>Paracoccaceae</taxon>
        <taxon>Halocynthiibacter</taxon>
    </lineage>
</organism>
<name>A0AAE3J2D0_9RHOB</name>
<dbReference type="Proteomes" id="UP001208041">
    <property type="component" value="Unassembled WGS sequence"/>
</dbReference>
<sequence>MTQAEHTEAVATERQTSKHQPTADQVELFLHKLSCLSQRRKVWESTARDELYAILTDCFKFYQVVQRKPALIAQVRAFLQTENLPMRKDSSPAVLIVRAVFGDCGPKAFTYAKLLELAYQENPDETDLRAFIKRNGGLDAIRRANVKGITSGSDDAAAFRKMVASLPHDPERPSGIQITDEVATSEEGLTLLLVQRDDSGEDRIVYATGERKALTPFLKKAVQAAGGAEGMADDAEGATLAQVSMPATGQTQA</sequence>